<keyword evidence="3" id="KW-1185">Reference proteome</keyword>
<accession>A0ABS2NII0</accession>
<proteinExistence type="predicted"/>
<reference evidence="2 3" key="1">
    <citation type="submission" date="2021-01" db="EMBL/GenBank/DDBJ databases">
        <title>Genomic Encyclopedia of Type Strains, Phase IV (KMG-IV): sequencing the most valuable type-strain genomes for metagenomic binning, comparative biology and taxonomic classification.</title>
        <authorList>
            <person name="Goeker M."/>
        </authorList>
    </citation>
    <scope>NUCLEOTIDE SEQUENCE [LARGE SCALE GENOMIC DNA]</scope>
    <source>
        <strain evidence="2 3">DSM 24834</strain>
    </source>
</reference>
<dbReference type="RefSeq" id="WP_205174844.1">
    <property type="nucleotide sequence ID" value="NZ_JAFBDZ010000005.1"/>
</dbReference>
<dbReference type="EMBL" id="JAFBDZ010000005">
    <property type="protein sequence ID" value="MBM7587671.1"/>
    <property type="molecule type" value="Genomic_DNA"/>
</dbReference>
<name>A0ABS2NII0_9BACI</name>
<comment type="caution">
    <text evidence="2">The sequence shown here is derived from an EMBL/GenBank/DDBJ whole genome shotgun (WGS) entry which is preliminary data.</text>
</comment>
<evidence type="ECO:0000256" key="1">
    <source>
        <dbReference type="SAM" id="MobiDB-lite"/>
    </source>
</evidence>
<feature type="region of interest" description="Disordered" evidence="1">
    <location>
        <begin position="44"/>
        <end position="64"/>
    </location>
</feature>
<sequence>MTSMYDSKVTIPEEFKISSFVIPANLCLTSYQLKLGKENRHFSGHLDLQSSGIGRELPSKTGRK</sequence>
<protein>
    <submittedName>
        <fullName evidence="2">Uncharacterized protein</fullName>
    </submittedName>
</protein>
<dbReference type="Proteomes" id="UP001646157">
    <property type="component" value="Unassembled WGS sequence"/>
</dbReference>
<gene>
    <name evidence="2" type="ORF">JOC86_004245</name>
</gene>
<evidence type="ECO:0000313" key="3">
    <source>
        <dbReference type="Proteomes" id="UP001646157"/>
    </source>
</evidence>
<organism evidence="2 3">
    <name type="scientific">Rossellomorea pakistanensis</name>
    <dbReference type="NCBI Taxonomy" id="992288"/>
    <lineage>
        <taxon>Bacteria</taxon>
        <taxon>Bacillati</taxon>
        <taxon>Bacillota</taxon>
        <taxon>Bacilli</taxon>
        <taxon>Bacillales</taxon>
        <taxon>Bacillaceae</taxon>
        <taxon>Rossellomorea</taxon>
    </lineage>
</organism>
<evidence type="ECO:0000313" key="2">
    <source>
        <dbReference type="EMBL" id="MBM7587671.1"/>
    </source>
</evidence>